<dbReference type="GO" id="GO:0071949">
    <property type="term" value="F:FAD binding"/>
    <property type="evidence" value="ECO:0007669"/>
    <property type="project" value="InterPro"/>
</dbReference>
<comment type="function">
    <text evidence="5">An FAD-requiring monooxygenase active on some tetracycline antibiotic derivatives, which leads to their inactivation. Hydroxylates carbon 11a of tetracycline and some analogs.</text>
</comment>
<comment type="subcellular location">
    <subcellularLocation>
        <location evidence="5">Cytoplasm</location>
    </subcellularLocation>
</comment>
<dbReference type="GO" id="GO:0004497">
    <property type="term" value="F:monooxygenase activity"/>
    <property type="evidence" value="ECO:0007669"/>
    <property type="project" value="UniProtKB-UniRule"/>
</dbReference>
<name>A0A1H6HD98_CHRCI</name>
<dbReference type="PANTHER" id="PTHR46972:SF1">
    <property type="entry name" value="FAD DEPENDENT OXIDOREDUCTASE DOMAIN-CONTAINING PROTEIN"/>
    <property type="match status" value="1"/>
</dbReference>
<accession>A0A1H6HD98</accession>
<dbReference type="OrthoDB" id="9782160at2"/>
<keyword evidence="4 5" id="KW-0503">Monooxygenase</keyword>
<keyword evidence="5" id="KW-0963">Cytoplasm</keyword>
<evidence type="ECO:0000256" key="4">
    <source>
        <dbReference type="ARBA" id="ARBA00023033"/>
    </source>
</evidence>
<feature type="binding site" evidence="5">
    <location>
        <position position="300"/>
    </location>
    <ligand>
        <name>FAD</name>
        <dbReference type="ChEBI" id="CHEBI:57692"/>
    </ligand>
</feature>
<dbReference type="Gene3D" id="3.50.50.60">
    <property type="entry name" value="FAD/NAD(P)-binding domain"/>
    <property type="match status" value="1"/>
</dbReference>
<comment type="cofactor">
    <cofactor evidence="5">
        <name>FAD</name>
        <dbReference type="ChEBI" id="CHEBI:57692"/>
    </cofactor>
</comment>
<dbReference type="AlphaFoldDB" id="A0A1H6HD98"/>
<dbReference type="InterPro" id="IPR036188">
    <property type="entry name" value="FAD/NAD-bd_sf"/>
</dbReference>
<feature type="binding site" evidence="5">
    <location>
        <position position="50"/>
    </location>
    <ligand>
        <name>FAD</name>
        <dbReference type="ChEBI" id="CHEBI:57692"/>
    </ligand>
</feature>
<comment type="catalytic activity">
    <reaction evidence="5">
        <text>a tetracycline + NADPH + O2 + H(+) = an 11a-hydroxytetracycline + NADP(+) + H2O</text>
        <dbReference type="Rhea" id="RHEA:61444"/>
        <dbReference type="ChEBI" id="CHEBI:15377"/>
        <dbReference type="ChEBI" id="CHEBI:15378"/>
        <dbReference type="ChEBI" id="CHEBI:15379"/>
        <dbReference type="ChEBI" id="CHEBI:57783"/>
        <dbReference type="ChEBI" id="CHEBI:58349"/>
        <dbReference type="ChEBI" id="CHEBI:144644"/>
        <dbReference type="ChEBI" id="CHEBI:144645"/>
    </reaction>
</comment>
<dbReference type="InterPro" id="IPR043683">
    <property type="entry name" value="TetX_monooxygenase"/>
</dbReference>
<dbReference type="PRINTS" id="PR00420">
    <property type="entry name" value="RNGMNOXGNASE"/>
</dbReference>
<dbReference type="PANTHER" id="PTHR46972">
    <property type="entry name" value="MONOOXYGENASE ASQM-RELATED"/>
    <property type="match status" value="1"/>
</dbReference>
<evidence type="ECO:0000256" key="3">
    <source>
        <dbReference type="ARBA" id="ARBA00023002"/>
    </source>
</evidence>
<evidence type="ECO:0000256" key="1">
    <source>
        <dbReference type="ARBA" id="ARBA00022630"/>
    </source>
</evidence>
<evidence type="ECO:0000313" key="7">
    <source>
        <dbReference type="EMBL" id="SEH33817.1"/>
    </source>
</evidence>
<feature type="domain" description="FAD-binding" evidence="6">
    <location>
        <begin position="7"/>
        <end position="328"/>
    </location>
</feature>
<keyword evidence="1 5" id="KW-0285">Flavoprotein</keyword>
<dbReference type="SUPFAM" id="SSF51905">
    <property type="entry name" value="FAD/NAD(P)-binding domain"/>
    <property type="match status" value="1"/>
</dbReference>
<dbReference type="RefSeq" id="WP_089692504.1">
    <property type="nucleotide sequence ID" value="NZ_FNWQ01000002.1"/>
</dbReference>
<evidence type="ECO:0000256" key="5">
    <source>
        <dbReference type="HAMAP-Rule" id="MF_00845"/>
    </source>
</evidence>
<comment type="similarity">
    <text evidence="5">Belongs to the aromatic-ring hydroxylase family. TetX subfamily.</text>
</comment>
<evidence type="ECO:0000313" key="8">
    <source>
        <dbReference type="Proteomes" id="UP000198561"/>
    </source>
</evidence>
<protein>
    <recommendedName>
        <fullName evidence="5">Flavin-dependent monooxygenase</fullName>
    </recommendedName>
    <alternativeName>
        <fullName evidence="5">TetX monooxygenase</fullName>
        <shortName evidence="5">TetX</shortName>
        <ecNumber evidence="5">1.14.13.-</ecNumber>
    </alternativeName>
</protein>
<comment type="subunit">
    <text evidence="5">Monomer.</text>
</comment>
<feature type="binding site" evidence="5">
    <location>
        <position position="43"/>
    </location>
    <ligand>
        <name>NADPH</name>
        <dbReference type="ChEBI" id="CHEBI:57783"/>
    </ligand>
</feature>
<dbReference type="GO" id="GO:0005737">
    <property type="term" value="C:cytoplasm"/>
    <property type="evidence" value="ECO:0007669"/>
    <property type="project" value="UniProtKB-SubCell"/>
</dbReference>
<dbReference type="GO" id="GO:0046677">
    <property type="term" value="P:response to antibiotic"/>
    <property type="evidence" value="ECO:0007669"/>
    <property type="project" value="InterPro"/>
</dbReference>
<keyword evidence="5" id="KW-0547">Nucleotide-binding</keyword>
<comment type="domain">
    <text evidence="5">Consists of an N-terminal FAD-binding domain with a Rossman fold and a C-terminal substrate-binding domain.</text>
</comment>
<dbReference type="EC" id="1.14.13.-" evidence="5"/>
<keyword evidence="2 5" id="KW-0274">FAD</keyword>
<feature type="binding site" evidence="5">
    <location>
        <position position="106"/>
    </location>
    <ligand>
        <name>FAD</name>
        <dbReference type="ChEBI" id="CHEBI:57692"/>
    </ligand>
</feature>
<gene>
    <name evidence="7" type="ORF">SAMN05421593_2462</name>
</gene>
<dbReference type="Pfam" id="PF01494">
    <property type="entry name" value="FAD_binding_3"/>
    <property type="match status" value="1"/>
</dbReference>
<keyword evidence="3 5" id="KW-0560">Oxidoreductase</keyword>
<reference evidence="7 8" key="1">
    <citation type="submission" date="2016-10" db="EMBL/GenBank/DDBJ databases">
        <authorList>
            <person name="de Groot N.N."/>
        </authorList>
    </citation>
    <scope>NUCLEOTIDE SEQUENCE [LARGE SCALE GENOMIC DNA]</scope>
    <source>
        <strain evidence="7 8">DSM 23031</strain>
    </source>
</reference>
<dbReference type="STRING" id="680127.SAMN05421593_2462"/>
<keyword evidence="5" id="KW-0521">NADP</keyword>
<dbReference type="EMBL" id="FNWQ01000002">
    <property type="protein sequence ID" value="SEH33817.1"/>
    <property type="molecule type" value="Genomic_DNA"/>
</dbReference>
<dbReference type="InterPro" id="IPR002938">
    <property type="entry name" value="FAD-bd"/>
</dbReference>
<proteinExistence type="inferred from homology"/>
<dbReference type="HAMAP" id="MF_00845">
    <property type="entry name" value="TetX_monooxygenase"/>
    <property type="match status" value="1"/>
</dbReference>
<organism evidence="7 8">
    <name type="scientific">Chryseobacterium culicis</name>
    <dbReference type="NCBI Taxonomy" id="680127"/>
    <lineage>
        <taxon>Bacteria</taxon>
        <taxon>Pseudomonadati</taxon>
        <taxon>Bacteroidota</taxon>
        <taxon>Flavobacteriia</taxon>
        <taxon>Flavobacteriales</taxon>
        <taxon>Weeksellaceae</taxon>
        <taxon>Chryseobacterium group</taxon>
        <taxon>Chryseobacterium</taxon>
    </lineage>
</organism>
<evidence type="ECO:0000259" key="6">
    <source>
        <dbReference type="Pfam" id="PF01494"/>
    </source>
</evidence>
<evidence type="ECO:0000256" key="2">
    <source>
        <dbReference type="ARBA" id="ARBA00022827"/>
    </source>
</evidence>
<dbReference type="Proteomes" id="UP000198561">
    <property type="component" value="Unassembled WGS sequence"/>
</dbReference>
<sequence>MVLNHKKVAIIGAGPVGLTMAVLLQQKGAIVNVYERDRNAHTRVLGGTLDLHKQTGQKALKKAGLLDQYYKEALPMGITVADEKGNILFTKEITPENQYENPEINRNNLREMLLGSLADDTVIWDRKFIAMEETDSKWLLHFKDKPDVTADFVIGANGGMSRVRKYVTNSEVEETGTFIIQGDVVNPEKTCPEFFEWCDGKRPMAAFEGNLLVANPCNNGALTYGVIFKKPEEWKEGCPLDFKNTEQIRQFLSERFSSWSMLYQQLFLSTSLFAGLPARRIPLDKPWKNNRPLPVTLIGDAAHIMPPFAGQGVNTGLLDALILSENLTDGKHPTISGAIADYEQKMRIYARKAQFESGKNEQEMREVSFSFTRFIR</sequence>